<organism evidence="2 3">
    <name type="scientific">Synaphobranchus kaupii</name>
    <name type="common">Kaup's arrowtooth eel</name>
    <dbReference type="NCBI Taxonomy" id="118154"/>
    <lineage>
        <taxon>Eukaryota</taxon>
        <taxon>Metazoa</taxon>
        <taxon>Chordata</taxon>
        <taxon>Craniata</taxon>
        <taxon>Vertebrata</taxon>
        <taxon>Euteleostomi</taxon>
        <taxon>Actinopterygii</taxon>
        <taxon>Neopterygii</taxon>
        <taxon>Teleostei</taxon>
        <taxon>Anguilliformes</taxon>
        <taxon>Synaphobranchidae</taxon>
        <taxon>Synaphobranchus</taxon>
    </lineage>
</organism>
<name>A0A9Q1FRH1_SYNKA</name>
<feature type="domain" description="CxC1-like cysteine cluster associated with KDZ transposases" evidence="1">
    <location>
        <begin position="2"/>
        <end position="56"/>
    </location>
</feature>
<accession>A0A9Q1FRH1</accession>
<dbReference type="InterPro" id="IPR041320">
    <property type="entry name" value="CxC1"/>
</dbReference>
<dbReference type="OrthoDB" id="10067492at2759"/>
<dbReference type="Proteomes" id="UP001152622">
    <property type="component" value="Chromosome 4"/>
</dbReference>
<dbReference type="AlphaFoldDB" id="A0A9Q1FRH1"/>
<comment type="caution">
    <text evidence="2">The sequence shown here is derived from an EMBL/GenBank/DDBJ whole genome shotgun (WGS) entry which is preliminary data.</text>
</comment>
<reference evidence="2" key="1">
    <citation type="journal article" date="2023" name="Science">
        <title>Genome structures resolve the early diversification of teleost fishes.</title>
        <authorList>
            <person name="Parey E."/>
            <person name="Louis A."/>
            <person name="Montfort J."/>
            <person name="Bouchez O."/>
            <person name="Roques C."/>
            <person name="Iampietro C."/>
            <person name="Lluch J."/>
            <person name="Castinel A."/>
            <person name="Donnadieu C."/>
            <person name="Desvignes T."/>
            <person name="Floi Bucao C."/>
            <person name="Jouanno E."/>
            <person name="Wen M."/>
            <person name="Mejri S."/>
            <person name="Dirks R."/>
            <person name="Jansen H."/>
            <person name="Henkel C."/>
            <person name="Chen W.J."/>
            <person name="Zahm M."/>
            <person name="Cabau C."/>
            <person name="Klopp C."/>
            <person name="Thompson A.W."/>
            <person name="Robinson-Rechavi M."/>
            <person name="Braasch I."/>
            <person name="Lecointre G."/>
            <person name="Bobe J."/>
            <person name="Postlethwait J.H."/>
            <person name="Berthelot C."/>
            <person name="Roest Crollius H."/>
            <person name="Guiguen Y."/>
        </authorList>
    </citation>
    <scope>NUCLEOTIDE SEQUENCE</scope>
    <source>
        <strain evidence="2">WJC10195</strain>
    </source>
</reference>
<keyword evidence="3" id="KW-1185">Reference proteome</keyword>
<proteinExistence type="predicted"/>
<sequence length="167" mass="18626">MFCECESEPCTLVRHGLWPATAEKPQTAYSITLLELLLSLSMECQVSVEGFCNAMRWKNSLYLSEVNTLYKGLVGEAIARFRHHYFRQRTFRDLCPQLDDGTSCPACPKNGQKVVLLDGKFGLVRKASSGVSVGKPLHGARMFVPDQDIQAYLQANSDSSVPHEVIE</sequence>
<dbReference type="Pfam" id="PF18802">
    <property type="entry name" value="CxC1"/>
    <property type="match status" value="1"/>
</dbReference>
<gene>
    <name evidence="2" type="ORF">SKAU_G00135690</name>
</gene>
<dbReference type="PANTHER" id="PTHR33096:SF1">
    <property type="entry name" value="CXC1-LIKE CYSTEINE CLUSTER ASSOCIATED WITH KDZ TRANSPOSASES DOMAIN-CONTAINING PROTEIN"/>
    <property type="match status" value="1"/>
</dbReference>
<evidence type="ECO:0000313" key="2">
    <source>
        <dbReference type="EMBL" id="KAJ8364738.1"/>
    </source>
</evidence>
<dbReference type="PANTHER" id="PTHR33096">
    <property type="entry name" value="CXC2 DOMAIN-CONTAINING PROTEIN"/>
    <property type="match status" value="1"/>
</dbReference>
<dbReference type="EMBL" id="JAINUF010000004">
    <property type="protein sequence ID" value="KAJ8364738.1"/>
    <property type="molecule type" value="Genomic_DNA"/>
</dbReference>
<protein>
    <recommendedName>
        <fullName evidence="1">CxC1-like cysteine cluster associated with KDZ transposases domain-containing protein</fullName>
    </recommendedName>
</protein>
<evidence type="ECO:0000259" key="1">
    <source>
        <dbReference type="Pfam" id="PF18802"/>
    </source>
</evidence>
<evidence type="ECO:0000313" key="3">
    <source>
        <dbReference type="Proteomes" id="UP001152622"/>
    </source>
</evidence>